<dbReference type="Proteomes" id="UP000297245">
    <property type="component" value="Unassembled WGS sequence"/>
</dbReference>
<accession>A0A4S8MFB4</accession>
<feature type="transmembrane region" description="Helical" evidence="1">
    <location>
        <begin position="150"/>
        <end position="173"/>
    </location>
</feature>
<keyword evidence="1" id="KW-0812">Transmembrane</keyword>
<keyword evidence="3" id="KW-1185">Reference proteome</keyword>
<feature type="transmembrane region" description="Helical" evidence="1">
    <location>
        <begin position="179"/>
        <end position="197"/>
    </location>
</feature>
<feature type="transmembrane region" description="Helical" evidence="1">
    <location>
        <begin position="87"/>
        <end position="107"/>
    </location>
</feature>
<keyword evidence="1" id="KW-0472">Membrane</keyword>
<keyword evidence="1" id="KW-1133">Transmembrane helix</keyword>
<proteinExistence type="predicted"/>
<name>A0A4S8MFB4_DENBC</name>
<protein>
    <submittedName>
        <fullName evidence="2">Uncharacterized protein</fullName>
    </submittedName>
</protein>
<evidence type="ECO:0000313" key="2">
    <source>
        <dbReference type="EMBL" id="THV01102.1"/>
    </source>
</evidence>
<reference evidence="2 3" key="1">
    <citation type="journal article" date="2019" name="Nat. Ecol. Evol.">
        <title>Megaphylogeny resolves global patterns of mushroom evolution.</title>
        <authorList>
            <person name="Varga T."/>
            <person name="Krizsan K."/>
            <person name="Foldi C."/>
            <person name="Dima B."/>
            <person name="Sanchez-Garcia M."/>
            <person name="Sanchez-Ramirez S."/>
            <person name="Szollosi G.J."/>
            <person name="Szarkandi J.G."/>
            <person name="Papp V."/>
            <person name="Albert L."/>
            <person name="Andreopoulos W."/>
            <person name="Angelini C."/>
            <person name="Antonin V."/>
            <person name="Barry K.W."/>
            <person name="Bougher N.L."/>
            <person name="Buchanan P."/>
            <person name="Buyck B."/>
            <person name="Bense V."/>
            <person name="Catcheside P."/>
            <person name="Chovatia M."/>
            <person name="Cooper J."/>
            <person name="Damon W."/>
            <person name="Desjardin D."/>
            <person name="Finy P."/>
            <person name="Geml J."/>
            <person name="Haridas S."/>
            <person name="Hughes K."/>
            <person name="Justo A."/>
            <person name="Karasinski D."/>
            <person name="Kautmanova I."/>
            <person name="Kiss B."/>
            <person name="Kocsube S."/>
            <person name="Kotiranta H."/>
            <person name="LaButti K.M."/>
            <person name="Lechner B.E."/>
            <person name="Liimatainen K."/>
            <person name="Lipzen A."/>
            <person name="Lukacs Z."/>
            <person name="Mihaltcheva S."/>
            <person name="Morgado L.N."/>
            <person name="Niskanen T."/>
            <person name="Noordeloos M.E."/>
            <person name="Ohm R.A."/>
            <person name="Ortiz-Santana B."/>
            <person name="Ovrebo C."/>
            <person name="Racz N."/>
            <person name="Riley R."/>
            <person name="Savchenko A."/>
            <person name="Shiryaev A."/>
            <person name="Soop K."/>
            <person name="Spirin V."/>
            <person name="Szebenyi C."/>
            <person name="Tomsovsky M."/>
            <person name="Tulloss R.E."/>
            <person name="Uehling J."/>
            <person name="Grigoriev I.V."/>
            <person name="Vagvolgyi C."/>
            <person name="Papp T."/>
            <person name="Martin F.M."/>
            <person name="Miettinen O."/>
            <person name="Hibbett D.S."/>
            <person name="Nagy L.G."/>
        </authorList>
    </citation>
    <scope>NUCLEOTIDE SEQUENCE [LARGE SCALE GENOMIC DNA]</scope>
    <source>
        <strain evidence="2 3">CBS 962.96</strain>
    </source>
</reference>
<evidence type="ECO:0000256" key="1">
    <source>
        <dbReference type="SAM" id="Phobius"/>
    </source>
</evidence>
<gene>
    <name evidence="2" type="ORF">K435DRAFT_655926</name>
</gene>
<organism evidence="2 3">
    <name type="scientific">Dendrothele bispora (strain CBS 962.96)</name>
    <dbReference type="NCBI Taxonomy" id="1314807"/>
    <lineage>
        <taxon>Eukaryota</taxon>
        <taxon>Fungi</taxon>
        <taxon>Dikarya</taxon>
        <taxon>Basidiomycota</taxon>
        <taxon>Agaricomycotina</taxon>
        <taxon>Agaricomycetes</taxon>
        <taxon>Agaricomycetidae</taxon>
        <taxon>Agaricales</taxon>
        <taxon>Agaricales incertae sedis</taxon>
        <taxon>Dendrothele</taxon>
    </lineage>
</organism>
<evidence type="ECO:0000313" key="3">
    <source>
        <dbReference type="Proteomes" id="UP000297245"/>
    </source>
</evidence>
<dbReference type="EMBL" id="ML179094">
    <property type="protein sequence ID" value="THV01102.1"/>
    <property type="molecule type" value="Genomic_DNA"/>
</dbReference>
<feature type="non-terminal residue" evidence="2">
    <location>
        <position position="1"/>
    </location>
</feature>
<feature type="transmembrane region" description="Helical" evidence="1">
    <location>
        <begin position="45"/>
        <end position="67"/>
    </location>
</feature>
<dbReference type="OrthoDB" id="3038990at2759"/>
<sequence length="242" mass="27343">YLVPSIQNCGPGHFFSSTVYVIQNDAIALLFLLRVRAIFHGDPRAQTLFVLLWFLVLGSSTLDFLFVHAAKSSVEPDRCTTGHLQPVYSLVSIGMQLMFDTIVYIAISYRLFRISMFGADDEPISRKARFFFNGATLPKFSRSLFRDGQLYYLQVISLLTGSTVFLMLILPSVQGQNKTFVMPPQTVLTNIIACWVFRNVKLGRIRESEISLSTVSISGMVFEQGERECLPARSFMELNNEI</sequence>
<dbReference type="AlphaFoldDB" id="A0A4S8MFB4"/>
<feature type="transmembrane region" description="Helical" evidence="1">
    <location>
        <begin position="12"/>
        <end position="33"/>
    </location>
</feature>